<comment type="caution">
    <text evidence="6">The sequence shown here is derived from an EMBL/GenBank/DDBJ whole genome shotgun (WGS) entry which is preliminary data.</text>
</comment>
<dbReference type="PANTHER" id="PTHR48043">
    <property type="entry name" value="EG:EG0003.4 PROTEIN-RELATED"/>
    <property type="match status" value="1"/>
</dbReference>
<organism evidence="6 7">
    <name type="scientific">Periplaneta americana</name>
    <name type="common">American cockroach</name>
    <name type="synonym">Blatta americana</name>
    <dbReference type="NCBI Taxonomy" id="6978"/>
    <lineage>
        <taxon>Eukaryota</taxon>
        <taxon>Metazoa</taxon>
        <taxon>Ecdysozoa</taxon>
        <taxon>Arthropoda</taxon>
        <taxon>Hexapoda</taxon>
        <taxon>Insecta</taxon>
        <taxon>Pterygota</taxon>
        <taxon>Neoptera</taxon>
        <taxon>Polyneoptera</taxon>
        <taxon>Dictyoptera</taxon>
        <taxon>Blattodea</taxon>
        <taxon>Blattoidea</taxon>
        <taxon>Blattidae</taxon>
        <taxon>Blattinae</taxon>
        <taxon>Periplaneta</taxon>
    </lineage>
</organism>
<comment type="catalytic activity">
    <reaction evidence="5">
        <text>glucuronate acceptor + UDP-alpha-D-glucuronate = acceptor beta-D-glucuronoside + UDP + H(+)</text>
        <dbReference type="Rhea" id="RHEA:21032"/>
        <dbReference type="ChEBI" id="CHEBI:15378"/>
        <dbReference type="ChEBI" id="CHEBI:58052"/>
        <dbReference type="ChEBI" id="CHEBI:58223"/>
        <dbReference type="ChEBI" id="CHEBI:132367"/>
        <dbReference type="ChEBI" id="CHEBI:132368"/>
        <dbReference type="EC" id="2.4.1.17"/>
    </reaction>
</comment>
<dbReference type="SUPFAM" id="SSF53756">
    <property type="entry name" value="UDP-Glycosyltransferase/glycogen phosphorylase"/>
    <property type="match status" value="1"/>
</dbReference>
<comment type="subcellular location">
    <subcellularLocation>
        <location evidence="5">Membrane</location>
        <topology evidence="5">Single-pass membrane protein</topology>
    </subcellularLocation>
</comment>
<evidence type="ECO:0000313" key="7">
    <source>
        <dbReference type="Proteomes" id="UP001148838"/>
    </source>
</evidence>
<comment type="similarity">
    <text evidence="1 4">Belongs to the UDP-glycosyltransferase family.</text>
</comment>
<dbReference type="Proteomes" id="UP001148838">
    <property type="component" value="Unassembled WGS sequence"/>
</dbReference>
<evidence type="ECO:0000313" key="6">
    <source>
        <dbReference type="EMBL" id="KAJ4428440.1"/>
    </source>
</evidence>
<keyword evidence="5" id="KW-0812">Transmembrane</keyword>
<accession>A0ABQ8S3E7</accession>
<proteinExistence type="inferred from homology"/>
<feature type="transmembrane region" description="Helical" evidence="5">
    <location>
        <begin position="476"/>
        <end position="509"/>
    </location>
</feature>
<dbReference type="PROSITE" id="PS00375">
    <property type="entry name" value="UDPGT"/>
    <property type="match status" value="1"/>
</dbReference>
<keyword evidence="2 4" id="KW-0328">Glycosyltransferase</keyword>
<dbReference type="InterPro" id="IPR050271">
    <property type="entry name" value="UDP-glycosyltransferase"/>
</dbReference>
<keyword evidence="5" id="KW-0472">Membrane</keyword>
<dbReference type="InterPro" id="IPR035595">
    <property type="entry name" value="UDP_glycos_trans_CS"/>
</dbReference>
<sequence>VTKRRTLRNEVPDRHVIHEVQPSITRVLASTFKPTVRHSICDILFNQLLIFQVLEISPDVDTDPTPNRTSIYMEGIYEAIAKNFNYDDFASYSIFHVVDVFCKWAEIVCREELRSKGGQELLRLSSSEQFDVIITQTNLNECFYGFISKFGSPPVIGISAHTILPRTSNFMGTPVNPSYMPFYHLPYSDSMNFIQRLHNFIIVNYATYVHEYHIVPNLEAMAKRYFKEELESYWNLERNFSILLANTAFGLDYPRPVSPNVIPVGGMHIKRISDPLPKDLQHILDEAKDGFIFLSLGTNLKFGRLQILKAAALFEAFASLPQRILLKSSSSELAGIPVPPNVIVRDWFSQNAVLAHPNIRVFITHCGRLSMMEAIYRMVPIVGIPFFIDQHFNMKLMLERGVAVHVDYNTLSKESVLSAVREVLSNHSYRENVKKLSAVFRDQADSALERAVFWTEYVIKHKGAQHLRPASVDLHWYQYLLLDVMLVLLIVVVLLILILYYALSTLYTFAKSTMKHRKTD</sequence>
<keyword evidence="7" id="KW-1185">Reference proteome</keyword>
<name>A0ABQ8S3E7_PERAM</name>
<evidence type="ECO:0000256" key="3">
    <source>
        <dbReference type="ARBA" id="ARBA00022679"/>
    </source>
</evidence>
<protein>
    <recommendedName>
        <fullName evidence="5">UDP-glucuronosyltransferase</fullName>
        <ecNumber evidence="5">2.4.1.17</ecNumber>
    </recommendedName>
</protein>
<gene>
    <name evidence="6" type="ORF">ANN_24477</name>
</gene>
<dbReference type="CDD" id="cd03784">
    <property type="entry name" value="GT1_Gtf-like"/>
    <property type="match status" value="1"/>
</dbReference>
<feature type="non-terminal residue" evidence="6">
    <location>
        <position position="1"/>
    </location>
</feature>
<dbReference type="EC" id="2.4.1.17" evidence="5"/>
<dbReference type="PANTHER" id="PTHR48043:SF159">
    <property type="entry name" value="EG:EG0003.4 PROTEIN-RELATED"/>
    <property type="match status" value="1"/>
</dbReference>
<keyword evidence="3 4" id="KW-0808">Transferase</keyword>
<dbReference type="Pfam" id="PF00201">
    <property type="entry name" value="UDPGT"/>
    <property type="match status" value="1"/>
</dbReference>
<dbReference type="EMBL" id="JAJSOF020000037">
    <property type="protein sequence ID" value="KAJ4428440.1"/>
    <property type="molecule type" value="Genomic_DNA"/>
</dbReference>
<evidence type="ECO:0000256" key="1">
    <source>
        <dbReference type="ARBA" id="ARBA00009995"/>
    </source>
</evidence>
<evidence type="ECO:0000256" key="2">
    <source>
        <dbReference type="ARBA" id="ARBA00022676"/>
    </source>
</evidence>
<dbReference type="Gene3D" id="3.40.50.2000">
    <property type="entry name" value="Glycogen Phosphorylase B"/>
    <property type="match status" value="1"/>
</dbReference>
<dbReference type="InterPro" id="IPR002213">
    <property type="entry name" value="UDP_glucos_trans"/>
</dbReference>
<evidence type="ECO:0000256" key="5">
    <source>
        <dbReference type="RuleBase" id="RU362059"/>
    </source>
</evidence>
<reference evidence="6 7" key="1">
    <citation type="journal article" date="2022" name="Allergy">
        <title>Genome assembly and annotation of Periplaneta americana reveal a comprehensive cockroach allergen profile.</title>
        <authorList>
            <person name="Wang L."/>
            <person name="Xiong Q."/>
            <person name="Saelim N."/>
            <person name="Wang L."/>
            <person name="Nong W."/>
            <person name="Wan A.T."/>
            <person name="Shi M."/>
            <person name="Liu X."/>
            <person name="Cao Q."/>
            <person name="Hui J.H.L."/>
            <person name="Sookrung N."/>
            <person name="Leung T.F."/>
            <person name="Tungtrongchitr A."/>
            <person name="Tsui S.K.W."/>
        </authorList>
    </citation>
    <scope>NUCLEOTIDE SEQUENCE [LARGE SCALE GENOMIC DNA]</scope>
    <source>
        <strain evidence="6">PWHHKU_190912</strain>
    </source>
</reference>
<keyword evidence="5" id="KW-1133">Transmembrane helix</keyword>
<evidence type="ECO:0000256" key="4">
    <source>
        <dbReference type="RuleBase" id="RU003718"/>
    </source>
</evidence>